<organism evidence="5 6">
    <name type="scientific">Heterocephalus glaber</name>
    <name type="common">Naked mole rat</name>
    <dbReference type="NCBI Taxonomy" id="10181"/>
    <lineage>
        <taxon>Eukaryota</taxon>
        <taxon>Metazoa</taxon>
        <taxon>Chordata</taxon>
        <taxon>Craniata</taxon>
        <taxon>Vertebrata</taxon>
        <taxon>Euteleostomi</taxon>
        <taxon>Mammalia</taxon>
        <taxon>Eutheria</taxon>
        <taxon>Euarchontoglires</taxon>
        <taxon>Glires</taxon>
        <taxon>Rodentia</taxon>
        <taxon>Hystricomorpha</taxon>
        <taxon>Bathyergidae</taxon>
        <taxon>Heterocephalus</taxon>
    </lineage>
</organism>
<keyword evidence="2" id="KW-0547">Nucleotide-binding</keyword>
<dbReference type="Gene3D" id="3.90.650.10">
    <property type="entry name" value="PurM-like C-terminal domain"/>
    <property type="match status" value="1"/>
</dbReference>
<dbReference type="PANTHER" id="PTHR10256:SF2">
    <property type="entry name" value="SELENIDE, WATER DIKINASE 1"/>
    <property type="match status" value="1"/>
</dbReference>
<sequence>MARITCANILSDRYIMQVTECDNILMFLGVSNKMTNSERDKVMPLIIQGSKDATEKVGTPVTGGTQVAVPVYQWLDIPEERNKIKLVVSQEDIELAYQEAMMMNMAWLNITATRLMHKFNAHVATISTGFGILGQTQNLAKQRNKVQFLIHNLPMLAKMAAVCKAYENMFSLMHGMCLEKTGLLICLPHEQAAWFCVEIKFPKYSKGH</sequence>
<evidence type="ECO:0000256" key="1">
    <source>
        <dbReference type="ARBA" id="ARBA00022723"/>
    </source>
</evidence>
<accession>G5C5Q3</accession>
<evidence type="ECO:0000256" key="2">
    <source>
        <dbReference type="ARBA" id="ARBA00022741"/>
    </source>
</evidence>
<dbReference type="InterPro" id="IPR036676">
    <property type="entry name" value="PurM-like_C_sf"/>
</dbReference>
<dbReference type="Proteomes" id="UP000006813">
    <property type="component" value="Unassembled WGS sequence"/>
</dbReference>
<keyword evidence="5" id="KW-0808">Transferase</keyword>
<evidence type="ECO:0000256" key="3">
    <source>
        <dbReference type="ARBA" id="ARBA00022840"/>
    </source>
</evidence>
<dbReference type="GO" id="GO:0005737">
    <property type="term" value="C:cytoplasm"/>
    <property type="evidence" value="ECO:0007669"/>
    <property type="project" value="TreeGrafter"/>
</dbReference>
<dbReference type="EMBL" id="JH173457">
    <property type="protein sequence ID" value="EHB16864.1"/>
    <property type="molecule type" value="Genomic_DNA"/>
</dbReference>
<keyword evidence="4" id="KW-0460">Magnesium</keyword>
<dbReference type="GO" id="GO:0004756">
    <property type="term" value="F:selenide, water dikinase activity"/>
    <property type="evidence" value="ECO:0007669"/>
    <property type="project" value="TreeGrafter"/>
</dbReference>
<name>G5C5Q3_HETGA</name>
<dbReference type="SUPFAM" id="SSF56042">
    <property type="entry name" value="PurM C-terminal domain-like"/>
    <property type="match status" value="1"/>
</dbReference>
<dbReference type="GO" id="GO:0016260">
    <property type="term" value="P:selenocysteine biosynthetic process"/>
    <property type="evidence" value="ECO:0007669"/>
    <property type="project" value="TreeGrafter"/>
</dbReference>
<dbReference type="GO" id="GO:0005524">
    <property type="term" value="F:ATP binding"/>
    <property type="evidence" value="ECO:0007669"/>
    <property type="project" value="UniProtKB-KW"/>
</dbReference>
<evidence type="ECO:0000256" key="4">
    <source>
        <dbReference type="ARBA" id="ARBA00022842"/>
    </source>
</evidence>
<dbReference type="GO" id="GO:0046872">
    <property type="term" value="F:metal ion binding"/>
    <property type="evidence" value="ECO:0007669"/>
    <property type="project" value="UniProtKB-KW"/>
</dbReference>
<dbReference type="AlphaFoldDB" id="G5C5Q3"/>
<keyword evidence="5" id="KW-0418">Kinase</keyword>
<proteinExistence type="predicted"/>
<dbReference type="InParanoid" id="G5C5Q3"/>
<dbReference type="PANTHER" id="PTHR10256">
    <property type="entry name" value="SELENIDE, WATER DIKINASE"/>
    <property type="match status" value="1"/>
</dbReference>
<protein>
    <submittedName>
        <fullName evidence="5">Selenide, water dikinase 1</fullName>
    </submittedName>
</protein>
<dbReference type="STRING" id="10181.G5C5Q3"/>
<dbReference type="InterPro" id="IPR004536">
    <property type="entry name" value="SPS/SelD"/>
</dbReference>
<keyword evidence="3" id="KW-0067">ATP-binding</keyword>
<gene>
    <name evidence="5" type="ORF">GW7_19211</name>
</gene>
<reference evidence="5 6" key="1">
    <citation type="journal article" date="2011" name="Nature">
        <title>Genome sequencing reveals insights into physiology and longevity of the naked mole rat.</title>
        <authorList>
            <person name="Kim E.B."/>
            <person name="Fang X."/>
            <person name="Fushan A.A."/>
            <person name="Huang Z."/>
            <person name="Lobanov A.V."/>
            <person name="Han L."/>
            <person name="Marino S.M."/>
            <person name="Sun X."/>
            <person name="Turanov A.A."/>
            <person name="Yang P."/>
            <person name="Yim S.H."/>
            <person name="Zhao X."/>
            <person name="Kasaikina M.V."/>
            <person name="Stoletzki N."/>
            <person name="Peng C."/>
            <person name="Polak P."/>
            <person name="Xiong Z."/>
            <person name="Kiezun A."/>
            <person name="Zhu Y."/>
            <person name="Chen Y."/>
            <person name="Kryukov G.V."/>
            <person name="Zhang Q."/>
            <person name="Peshkin L."/>
            <person name="Yang L."/>
            <person name="Bronson R.T."/>
            <person name="Buffenstein R."/>
            <person name="Wang B."/>
            <person name="Han C."/>
            <person name="Li Q."/>
            <person name="Chen L."/>
            <person name="Zhao W."/>
            <person name="Sunyaev S.R."/>
            <person name="Park T.J."/>
            <person name="Zhang G."/>
            <person name="Wang J."/>
            <person name="Gladyshev V.N."/>
        </authorList>
    </citation>
    <scope>NUCLEOTIDE SEQUENCE [LARGE SCALE GENOMIC DNA]</scope>
</reference>
<keyword evidence="1" id="KW-0479">Metal-binding</keyword>
<evidence type="ECO:0000313" key="6">
    <source>
        <dbReference type="Proteomes" id="UP000006813"/>
    </source>
</evidence>
<evidence type="ECO:0000313" key="5">
    <source>
        <dbReference type="EMBL" id="EHB16864.1"/>
    </source>
</evidence>